<evidence type="ECO:0000259" key="7">
    <source>
        <dbReference type="Pfam" id="PF02268"/>
    </source>
</evidence>
<dbReference type="GO" id="GO:0005672">
    <property type="term" value="C:transcription factor TFIIA complex"/>
    <property type="evidence" value="ECO:0007669"/>
    <property type="project" value="InterPro"/>
</dbReference>
<dbReference type="CDD" id="cd10145">
    <property type="entry name" value="TFIIA_gamma_N"/>
    <property type="match status" value="1"/>
</dbReference>
<evidence type="ECO:0000256" key="6">
    <source>
        <dbReference type="PIRNR" id="PIRNR009415"/>
    </source>
</evidence>
<organism evidence="9 10">
    <name type="scientific">Ostreococcus tauri</name>
    <name type="common">Marine green alga</name>
    <dbReference type="NCBI Taxonomy" id="70448"/>
    <lineage>
        <taxon>Eukaryota</taxon>
        <taxon>Viridiplantae</taxon>
        <taxon>Chlorophyta</taxon>
        <taxon>Mamiellophyceae</taxon>
        <taxon>Mamiellales</taxon>
        <taxon>Bathycoccaceae</taxon>
        <taxon>Ostreococcus</taxon>
    </lineage>
</organism>
<comment type="similarity">
    <text evidence="2 6">Belongs to the TFIIA subunit 2 family.</text>
</comment>
<evidence type="ECO:0000313" key="9">
    <source>
        <dbReference type="EMBL" id="CEG00902.1"/>
    </source>
</evidence>
<keyword evidence="10" id="KW-1185">Reference proteome</keyword>
<keyword evidence="4 6" id="KW-0804">Transcription</keyword>
<dbReference type="CDD" id="cd10014">
    <property type="entry name" value="TFIIA_gamma_C"/>
    <property type="match status" value="1"/>
</dbReference>
<accession>A0A090M724</accession>
<keyword evidence="3 6" id="KW-0805">Transcription regulation</keyword>
<dbReference type="Pfam" id="PF02268">
    <property type="entry name" value="TFIIA_gamma_N"/>
    <property type="match status" value="1"/>
</dbReference>
<dbReference type="Gene3D" id="1.10.287.190">
    <property type="entry name" value="Transcription factor IIA gamma subunit, alpha-helical domain"/>
    <property type="match status" value="1"/>
</dbReference>
<dbReference type="PIRSF" id="PIRSF009415">
    <property type="entry name" value="Hum_TFIIA_gamma"/>
    <property type="match status" value="1"/>
</dbReference>
<dbReference type="KEGG" id="ota:OT_ostta02g00093"/>
<feature type="domain" description="Transcription initiation factor IIA gamma subunit C-terminal" evidence="8">
    <location>
        <begin position="46"/>
        <end position="92"/>
    </location>
</feature>
<comment type="subcellular location">
    <subcellularLocation>
        <location evidence="1 6">Nucleus</location>
    </subcellularLocation>
</comment>
<dbReference type="PANTHER" id="PTHR10966">
    <property type="entry name" value="TRANSCRIPTION INITIATION FACTOR IIA SUBUNIT 2"/>
    <property type="match status" value="1"/>
</dbReference>
<dbReference type="InterPro" id="IPR015872">
    <property type="entry name" value="TFIIA_gsu_N"/>
</dbReference>
<dbReference type="SUPFAM" id="SSF50784">
    <property type="entry name" value="Transcription factor IIA (TFIIA), beta-barrel domain"/>
    <property type="match status" value="1"/>
</dbReference>
<protein>
    <recommendedName>
        <fullName evidence="6">Transcription initiation factor IIA subunit 2</fullName>
    </recommendedName>
</protein>
<dbReference type="EMBL" id="CAID01000002">
    <property type="protein sequence ID" value="CEG00902.1"/>
    <property type="molecule type" value="Genomic_DNA"/>
</dbReference>
<name>A0A090M724_OSTTA</name>
<dbReference type="GeneID" id="9832616"/>
<reference evidence="9 10" key="2">
    <citation type="journal article" date="2014" name="BMC Genomics">
        <title>An improved genome of the model marine alga Ostreococcus tauri unfolds by assessing Illumina de novo assemblies.</title>
        <authorList>
            <person name="Blanc-Mathieu R."/>
            <person name="Verhelst B."/>
            <person name="Derelle E."/>
            <person name="Rombauts S."/>
            <person name="Bouget F.Y."/>
            <person name="Carre I."/>
            <person name="Chateau A."/>
            <person name="Eyre-Walker A."/>
            <person name="Grimsley N."/>
            <person name="Moreau H."/>
            <person name="Piegu B."/>
            <person name="Rivals E."/>
            <person name="Schackwitz W."/>
            <person name="Van de Peer Y."/>
            <person name="Piganeau G."/>
        </authorList>
    </citation>
    <scope>NUCLEOTIDE SEQUENCE [LARGE SCALE GENOMIC DNA]</scope>
    <source>
        <strain evidence="10">OTTH 0595 / CCAP 157/2 / RCC745</strain>
    </source>
</reference>
<dbReference type="SUPFAM" id="SSF47396">
    <property type="entry name" value="Transcription factor IIA (TFIIA), alpha-helical domain"/>
    <property type="match status" value="1"/>
</dbReference>
<dbReference type="RefSeq" id="XP_003074736.2">
    <property type="nucleotide sequence ID" value="XM_003074688.2"/>
</dbReference>
<dbReference type="InterPro" id="IPR015871">
    <property type="entry name" value="TFIIA_gsu_C"/>
</dbReference>
<evidence type="ECO:0000256" key="1">
    <source>
        <dbReference type="ARBA" id="ARBA00004123"/>
    </source>
</evidence>
<comment type="function">
    <text evidence="6">TFIIA is a component of the transcription machinery of RNA polymerase II and plays an important role in transcriptional activation.</text>
</comment>
<dbReference type="InterPro" id="IPR003194">
    <property type="entry name" value="TFIIA_gsu"/>
</dbReference>
<dbReference type="Gene3D" id="2.30.18.10">
    <property type="entry name" value="Transcription factor IIA (TFIIA), beta-barrel domain"/>
    <property type="match status" value="1"/>
</dbReference>
<proteinExistence type="inferred from homology"/>
<dbReference type="GO" id="GO:0006367">
    <property type="term" value="P:transcription initiation at RNA polymerase II promoter"/>
    <property type="evidence" value="ECO:0007669"/>
    <property type="project" value="InterPro"/>
</dbReference>
<evidence type="ECO:0000256" key="5">
    <source>
        <dbReference type="ARBA" id="ARBA00023242"/>
    </source>
</evidence>
<dbReference type="Pfam" id="PF02751">
    <property type="entry name" value="TFIIA_gamma_C"/>
    <property type="match status" value="1"/>
</dbReference>
<evidence type="ECO:0000256" key="3">
    <source>
        <dbReference type="ARBA" id="ARBA00023015"/>
    </source>
</evidence>
<evidence type="ECO:0000256" key="4">
    <source>
        <dbReference type="ARBA" id="ARBA00023163"/>
    </source>
</evidence>
<keyword evidence="5 6" id="KW-0539">Nucleus</keyword>
<dbReference type="InParanoid" id="A0A090M724"/>
<evidence type="ECO:0000313" key="10">
    <source>
        <dbReference type="Proteomes" id="UP000009170"/>
    </source>
</evidence>
<dbReference type="Proteomes" id="UP000009170">
    <property type="component" value="Unassembled WGS sequence"/>
</dbReference>
<dbReference type="STRING" id="70448.A0A090M724"/>
<dbReference type="FunCoup" id="A0A090M724">
    <property type="interactions" value="1460"/>
</dbReference>
<reference evidence="10" key="1">
    <citation type="journal article" date="2006" name="Proc. Natl. Acad. Sci. U.S.A.">
        <title>Genome analysis of the smallest free-living eukaryote Ostreococcus tauri unveils many unique features.</title>
        <authorList>
            <person name="Derelle E."/>
            <person name="Ferraz C."/>
            <person name="Rombauts S."/>
            <person name="Rouze P."/>
            <person name="Worden A.Z."/>
            <person name="Robbens S."/>
            <person name="Partensky F."/>
            <person name="Degroeve S."/>
            <person name="Echeynie S."/>
            <person name="Cooke R."/>
            <person name="Saeys Y."/>
            <person name="Wuyts J."/>
            <person name="Jabbari K."/>
            <person name="Bowler C."/>
            <person name="Panaud O."/>
            <person name="Piegu B."/>
            <person name="Ball S.G."/>
            <person name="Ral J.-P."/>
            <person name="Bouget F.-Y."/>
            <person name="Piganeau G."/>
            <person name="De Baets B."/>
            <person name="Picard A."/>
            <person name="Delseny M."/>
            <person name="Demaille J."/>
            <person name="Van de Peer Y."/>
            <person name="Moreau H."/>
        </authorList>
    </citation>
    <scope>NUCLEOTIDE SEQUENCE [LARGE SCALE GENOMIC DNA]</scope>
    <source>
        <strain evidence="10">OTTH 0595 / CCAP 157/2 / RCC745</strain>
    </source>
</reference>
<evidence type="ECO:0000256" key="2">
    <source>
        <dbReference type="ARBA" id="ARBA00007675"/>
    </source>
</evidence>
<dbReference type="OrthoDB" id="586585at2759"/>
<dbReference type="InterPro" id="IPR009088">
    <property type="entry name" value="TFIIA_b-brl"/>
</dbReference>
<gene>
    <name evidence="9" type="ORF">OT_ostta02g00093</name>
</gene>
<evidence type="ECO:0000259" key="8">
    <source>
        <dbReference type="Pfam" id="PF02751"/>
    </source>
</evidence>
<feature type="domain" description="Transcription initiation factor IIA gamma subunit N-terminal" evidence="7">
    <location>
        <begin position="1"/>
        <end position="36"/>
    </location>
</feature>
<dbReference type="AlphaFoldDB" id="A0A090M724"/>
<sequence length="101" mass="11031">MSLTDALDEMVNSGVLSPSIAMKVLFEFDRCVTRVLQASKTKASIKGQLHTYRFCGNVWTFIVEDAVVNVTDTDSTSRESRVKLLKVVACDGKLGANTDSV</sequence>
<dbReference type="InterPro" id="IPR009083">
    <property type="entry name" value="TFIIA_a-hlx"/>
</dbReference>
<comment type="caution">
    <text evidence="9">The sequence shown here is derived from an EMBL/GenBank/DDBJ whole genome shotgun (WGS) entry which is preliminary data.</text>
</comment>